<evidence type="ECO:0000313" key="2">
    <source>
        <dbReference type="EMBL" id="MBP0685860.1"/>
    </source>
</evidence>
<organism evidence="2 3">
    <name type="scientific">Mycobacterium tuberculosis</name>
    <dbReference type="NCBI Taxonomy" id="1773"/>
    <lineage>
        <taxon>Bacteria</taxon>
        <taxon>Bacillati</taxon>
        <taxon>Actinomycetota</taxon>
        <taxon>Actinomycetes</taxon>
        <taxon>Mycobacteriales</taxon>
        <taxon>Mycobacteriaceae</taxon>
        <taxon>Mycobacterium</taxon>
        <taxon>Mycobacterium tuberculosis complex</taxon>
    </lineage>
</organism>
<dbReference type="Gene3D" id="3.40.50.300">
    <property type="entry name" value="P-loop containing nucleotide triphosphate hydrolases"/>
    <property type="match status" value="1"/>
</dbReference>
<dbReference type="AlphaFoldDB" id="A0ABD4Q5H3"/>
<feature type="non-terminal residue" evidence="2">
    <location>
        <position position="75"/>
    </location>
</feature>
<dbReference type="Proteomes" id="UP000671119">
    <property type="component" value="Unassembled WGS sequence"/>
</dbReference>
<evidence type="ECO:0000259" key="1">
    <source>
        <dbReference type="Pfam" id="PF01580"/>
    </source>
</evidence>
<proteinExistence type="predicted"/>
<dbReference type="EMBL" id="JAGIZI010000657">
    <property type="protein sequence ID" value="MBP0685860.1"/>
    <property type="molecule type" value="Genomic_DNA"/>
</dbReference>
<protein>
    <recommendedName>
        <fullName evidence="1">FtsK domain-containing protein</fullName>
    </recommendedName>
</protein>
<evidence type="ECO:0000313" key="3">
    <source>
        <dbReference type="Proteomes" id="UP000671119"/>
    </source>
</evidence>
<dbReference type="InterPro" id="IPR027417">
    <property type="entry name" value="P-loop_NTPase"/>
</dbReference>
<reference evidence="2 3" key="1">
    <citation type="submission" date="2021-03" db="EMBL/GenBank/DDBJ databases">
        <title>Whole Genome Sequencing of Mycobacterium tuberculosis clinical isolates from Arunachal Pradesh, India.</title>
        <authorList>
            <person name="Singh S."/>
            <person name="Mudliar S.R."/>
            <person name="Kulsum U."/>
            <person name="Rufai S.B."/>
            <person name="Singh P.K."/>
            <person name="Umpo M."/>
            <person name="Nyori M."/>
        </authorList>
    </citation>
    <scope>NUCLEOTIDE SEQUENCE [LARGE SCALE GENOMIC DNA]</scope>
    <source>
        <strain evidence="2 3">OMICS/BPL/0142/20/SP</strain>
    </source>
</reference>
<dbReference type="Pfam" id="PF01580">
    <property type="entry name" value="FtsK_SpoIIIE"/>
    <property type="match status" value="1"/>
</dbReference>
<name>A0ABD4Q5H3_MYCTX</name>
<gene>
    <name evidence="2" type="ORF">J8J21_22710</name>
</gene>
<dbReference type="RefSeq" id="WP_209925670.1">
    <property type="nucleotide sequence ID" value="NZ_JAGIZI010000657.1"/>
</dbReference>
<comment type="caution">
    <text evidence="2">The sequence shown here is derived from an EMBL/GenBank/DDBJ whole genome shotgun (WGS) entry which is preliminary data.</text>
</comment>
<accession>A0ABD4Q5H3</accession>
<feature type="domain" description="FtsK" evidence="1">
    <location>
        <begin position="8"/>
        <end position="62"/>
    </location>
</feature>
<dbReference type="InterPro" id="IPR002543">
    <property type="entry name" value="FtsK_dom"/>
</dbReference>
<sequence length="75" mass="7813">MSPTGAGAHIRIYGARGSGVSTTAEAIIASAALSYSPTQVQFYIIDAGSKLQEVAEFPNVGAYTPLSRAEMVNHI</sequence>